<dbReference type="EMBL" id="JANPWB010000010">
    <property type="protein sequence ID" value="KAJ1146145.1"/>
    <property type="molecule type" value="Genomic_DNA"/>
</dbReference>
<evidence type="ECO:0000313" key="3">
    <source>
        <dbReference type="Proteomes" id="UP001066276"/>
    </source>
</evidence>
<feature type="region of interest" description="Disordered" evidence="1">
    <location>
        <begin position="84"/>
        <end position="123"/>
    </location>
</feature>
<reference evidence="2" key="1">
    <citation type="journal article" date="2022" name="bioRxiv">
        <title>Sequencing and chromosome-scale assembly of the giantPleurodeles waltlgenome.</title>
        <authorList>
            <person name="Brown T."/>
            <person name="Elewa A."/>
            <person name="Iarovenko S."/>
            <person name="Subramanian E."/>
            <person name="Araus A.J."/>
            <person name="Petzold A."/>
            <person name="Susuki M."/>
            <person name="Suzuki K.-i.T."/>
            <person name="Hayashi T."/>
            <person name="Toyoda A."/>
            <person name="Oliveira C."/>
            <person name="Osipova E."/>
            <person name="Leigh N.D."/>
            <person name="Simon A."/>
            <person name="Yun M.H."/>
        </authorList>
    </citation>
    <scope>NUCLEOTIDE SEQUENCE</scope>
    <source>
        <strain evidence="2">20211129_DDA</strain>
        <tissue evidence="2">Liver</tissue>
    </source>
</reference>
<feature type="region of interest" description="Disordered" evidence="1">
    <location>
        <begin position="184"/>
        <end position="208"/>
    </location>
</feature>
<proteinExistence type="predicted"/>
<comment type="caution">
    <text evidence="2">The sequence shown here is derived from an EMBL/GenBank/DDBJ whole genome shotgun (WGS) entry which is preliminary data.</text>
</comment>
<dbReference type="AlphaFoldDB" id="A0AAV7R1L6"/>
<sequence>MPRTPCACSTDRCGRFTAFWWPPQGSWPRWQALEGPARRCERGARPRSTLLFLSTERDPRRFLATLVGVWGVWDARMALKLNRTPRSLRARQNQDPGGTRKDKKLPVPGLKEHSNPHVKGGLHKTTDMEKDARYSVPTILTSMMRLTQRSTEKAACDSQSNVLGVDDEQVPVASTSLEVLTPICDAGGREPPSRETASTSPGNCGEVVVPPQWGARSYLSRNPKS</sequence>
<dbReference type="Proteomes" id="UP001066276">
    <property type="component" value="Chromosome 6"/>
</dbReference>
<name>A0AAV7R1L6_PLEWA</name>
<keyword evidence="3" id="KW-1185">Reference proteome</keyword>
<accession>A0AAV7R1L6</accession>
<evidence type="ECO:0000256" key="1">
    <source>
        <dbReference type="SAM" id="MobiDB-lite"/>
    </source>
</evidence>
<protein>
    <submittedName>
        <fullName evidence="2">Uncharacterized protein</fullName>
    </submittedName>
</protein>
<evidence type="ECO:0000313" key="2">
    <source>
        <dbReference type="EMBL" id="KAJ1146145.1"/>
    </source>
</evidence>
<gene>
    <name evidence="2" type="ORF">NDU88_012427</name>
</gene>
<organism evidence="2 3">
    <name type="scientific">Pleurodeles waltl</name>
    <name type="common">Iberian ribbed newt</name>
    <dbReference type="NCBI Taxonomy" id="8319"/>
    <lineage>
        <taxon>Eukaryota</taxon>
        <taxon>Metazoa</taxon>
        <taxon>Chordata</taxon>
        <taxon>Craniata</taxon>
        <taxon>Vertebrata</taxon>
        <taxon>Euteleostomi</taxon>
        <taxon>Amphibia</taxon>
        <taxon>Batrachia</taxon>
        <taxon>Caudata</taxon>
        <taxon>Salamandroidea</taxon>
        <taxon>Salamandridae</taxon>
        <taxon>Pleurodelinae</taxon>
        <taxon>Pleurodeles</taxon>
    </lineage>
</organism>